<accession>A0ABY1I4I1</accession>
<reference evidence="1 2" key="1">
    <citation type="submission" date="2016-11" db="EMBL/GenBank/DDBJ databases">
        <authorList>
            <person name="Varghese N."/>
            <person name="Submissions S."/>
        </authorList>
    </citation>
    <scope>NUCLEOTIDE SEQUENCE [LARGE SCALE GENOMIC DNA]</scope>
    <source>
        <strain evidence="1 2">PA</strain>
    </source>
</reference>
<dbReference type="EMBL" id="FQYL01000003">
    <property type="protein sequence ID" value="SHI59327.1"/>
    <property type="molecule type" value="Genomic_DNA"/>
</dbReference>
<protein>
    <submittedName>
        <fullName evidence="1">Predicted thiol-disulfide oxidoreductase YuxK, DCC family</fullName>
    </submittedName>
</protein>
<gene>
    <name evidence="1" type="ORF">SAMN05216246_10386</name>
</gene>
<dbReference type="Proteomes" id="UP000184390">
    <property type="component" value="Unassembled WGS sequence"/>
</dbReference>
<dbReference type="RefSeq" id="WP_077240273.1">
    <property type="nucleotide sequence ID" value="NZ_BDIO01000006.1"/>
</dbReference>
<organism evidence="1 2">
    <name type="scientific">Actinomyces denticolens</name>
    <dbReference type="NCBI Taxonomy" id="52767"/>
    <lineage>
        <taxon>Bacteria</taxon>
        <taxon>Bacillati</taxon>
        <taxon>Actinomycetota</taxon>
        <taxon>Actinomycetes</taxon>
        <taxon>Actinomycetales</taxon>
        <taxon>Actinomycetaceae</taxon>
        <taxon>Actinomyces</taxon>
    </lineage>
</organism>
<dbReference type="Pfam" id="PF04134">
    <property type="entry name" value="DCC1-like"/>
    <property type="match status" value="1"/>
</dbReference>
<sequence length="148" mass="15538">MAALNDGGALPPVSGASSGSGPVLVYDPDCSVCTAFVRQLGKRAHPAAGLRLTPSSHWDGPGAEWTDRSAVFYDPREDAFHVEEQAIGRALMTAGPLPRVAGSLIIHQPLKPLARTVYRAIARNRHSLGCQGSCAVPPREPSATHPAP</sequence>
<proteinExistence type="predicted"/>
<dbReference type="InterPro" id="IPR007263">
    <property type="entry name" value="DCC1-like"/>
</dbReference>
<keyword evidence="2" id="KW-1185">Reference proteome</keyword>
<comment type="caution">
    <text evidence="1">The sequence shown here is derived from an EMBL/GenBank/DDBJ whole genome shotgun (WGS) entry which is preliminary data.</text>
</comment>
<name>A0ABY1I4I1_9ACTO</name>
<evidence type="ECO:0000313" key="1">
    <source>
        <dbReference type="EMBL" id="SHI59327.1"/>
    </source>
</evidence>
<evidence type="ECO:0000313" key="2">
    <source>
        <dbReference type="Proteomes" id="UP000184390"/>
    </source>
</evidence>